<evidence type="ECO:0000313" key="16">
    <source>
        <dbReference type="EMBL" id="CAG8715376.1"/>
    </source>
</evidence>
<evidence type="ECO:0000256" key="9">
    <source>
        <dbReference type="ARBA" id="ARBA00023136"/>
    </source>
</evidence>
<feature type="compositionally biased region" description="Basic and acidic residues" evidence="15">
    <location>
        <begin position="38"/>
        <end position="57"/>
    </location>
</feature>
<name>A0A9N9I0R3_9GLOM</name>
<dbReference type="GO" id="GO:0005739">
    <property type="term" value="C:mitochondrion"/>
    <property type="evidence" value="ECO:0007669"/>
    <property type="project" value="InterPro"/>
</dbReference>
<evidence type="ECO:0000256" key="1">
    <source>
        <dbReference type="ARBA" id="ARBA00001928"/>
    </source>
</evidence>
<keyword evidence="10" id="KW-0594">Phospholipid biosynthesis</keyword>
<evidence type="ECO:0000256" key="4">
    <source>
        <dbReference type="ARBA" id="ARBA00022516"/>
    </source>
</evidence>
<keyword evidence="9" id="KW-0472">Membrane</keyword>
<dbReference type="Proteomes" id="UP000789508">
    <property type="component" value="Unassembled WGS sequence"/>
</dbReference>
<dbReference type="InterPro" id="IPR033177">
    <property type="entry name" value="PSD-B"/>
</dbReference>
<dbReference type="GO" id="GO:0006646">
    <property type="term" value="P:phosphatidylethanolamine biosynthetic process"/>
    <property type="evidence" value="ECO:0007669"/>
    <property type="project" value="TreeGrafter"/>
</dbReference>
<keyword evidence="11" id="KW-0456">Lyase</keyword>
<evidence type="ECO:0000256" key="13">
    <source>
        <dbReference type="ARBA" id="ARBA00023317"/>
    </source>
</evidence>
<dbReference type="NCBIfam" id="TIGR00163">
    <property type="entry name" value="PS_decarb"/>
    <property type="match status" value="1"/>
</dbReference>
<protein>
    <recommendedName>
        <fullName evidence="3">phosphatidylserine decarboxylase</fullName>
        <ecNumber evidence="3">4.1.1.65</ecNumber>
    </recommendedName>
</protein>
<organism evidence="16 17">
    <name type="scientific">Ambispora leptoticha</name>
    <dbReference type="NCBI Taxonomy" id="144679"/>
    <lineage>
        <taxon>Eukaryota</taxon>
        <taxon>Fungi</taxon>
        <taxon>Fungi incertae sedis</taxon>
        <taxon>Mucoromycota</taxon>
        <taxon>Glomeromycotina</taxon>
        <taxon>Glomeromycetes</taxon>
        <taxon>Archaeosporales</taxon>
        <taxon>Ambisporaceae</taxon>
        <taxon>Ambispora</taxon>
    </lineage>
</organism>
<dbReference type="EC" id="4.1.1.65" evidence="3"/>
<dbReference type="EMBL" id="CAJVPS010024105">
    <property type="protein sequence ID" value="CAG8715376.1"/>
    <property type="molecule type" value="Genomic_DNA"/>
</dbReference>
<dbReference type="InterPro" id="IPR003817">
    <property type="entry name" value="PS_Dcarbxylase"/>
</dbReference>
<dbReference type="InterPro" id="IPR033661">
    <property type="entry name" value="PSD_type1_euk"/>
</dbReference>
<sequence>RLSERLNNTKVQWYSIPVGAGIAFIAFQNFLHHVKEHEEEQGQKKSAEGGDKKELSKRPTVSGPWQVHVLGALPLRTLSRLWGRINNELTLPVWLREPIYRLYSRIFNCDLEEIEVSPADGKVLSFGMINEGKLEQVKGITYSLDAFLGLNKQTEGVTFITASSDMTLVDEKEFAILNGIQYTLDTLLGDDPAQAVQQESEIDDDLIVVSSQKNVESREALVSKSVLKSPLYSKEIQPHHRHTVHKENGLFFCVVYLAPGDYHRFHSPTNWVAEVRRHFAGELFSVSPYMTNLMPDLFVLNERVVLIGRWKYGFFSMIPVGATNVGSIKINFDRALRTNRKEDLVVGKYTEVSYRKASKLLGGYPLKAGDEMGGFALGSTIVLVFEAPARFAFSVVPGQKVKYGQTLGDYYRELDND</sequence>
<keyword evidence="17" id="KW-1185">Reference proteome</keyword>
<dbReference type="HAMAP" id="MF_03208">
    <property type="entry name" value="PS_decarb_PSD_B_type1_euk"/>
    <property type="match status" value="1"/>
</dbReference>
<evidence type="ECO:0000256" key="8">
    <source>
        <dbReference type="ARBA" id="ARBA00023098"/>
    </source>
</evidence>
<keyword evidence="7" id="KW-1133">Transmembrane helix</keyword>
<reference evidence="16" key="1">
    <citation type="submission" date="2021-06" db="EMBL/GenBank/DDBJ databases">
        <authorList>
            <person name="Kallberg Y."/>
            <person name="Tangrot J."/>
            <person name="Rosling A."/>
        </authorList>
    </citation>
    <scope>NUCLEOTIDE SEQUENCE</scope>
    <source>
        <strain evidence="16">FL130A</strain>
    </source>
</reference>
<evidence type="ECO:0000256" key="11">
    <source>
        <dbReference type="ARBA" id="ARBA00023239"/>
    </source>
</evidence>
<evidence type="ECO:0000256" key="15">
    <source>
        <dbReference type="SAM" id="MobiDB-lite"/>
    </source>
</evidence>
<keyword evidence="12" id="KW-1208">Phospholipid metabolism</keyword>
<comment type="caution">
    <text evidence="16">The sequence shown here is derived from an EMBL/GenBank/DDBJ whole genome shotgun (WGS) entry which is preliminary data.</text>
</comment>
<feature type="non-terminal residue" evidence="16">
    <location>
        <position position="417"/>
    </location>
</feature>
<dbReference type="PANTHER" id="PTHR10067:SF6">
    <property type="entry name" value="PHOSPHATIDYLSERINE DECARBOXYLASE PROENZYME, MITOCHONDRIAL"/>
    <property type="match status" value="1"/>
</dbReference>
<keyword evidence="8" id="KW-0443">Lipid metabolism</keyword>
<keyword evidence="6" id="KW-0210">Decarboxylase</keyword>
<evidence type="ECO:0000256" key="5">
    <source>
        <dbReference type="ARBA" id="ARBA00022692"/>
    </source>
</evidence>
<gene>
    <name evidence="16" type="ORF">ALEPTO_LOCUS12052</name>
</gene>
<proteinExistence type="inferred from homology"/>
<evidence type="ECO:0000313" key="17">
    <source>
        <dbReference type="Proteomes" id="UP000789508"/>
    </source>
</evidence>
<evidence type="ECO:0000256" key="6">
    <source>
        <dbReference type="ARBA" id="ARBA00022793"/>
    </source>
</evidence>
<comment type="cofactor">
    <cofactor evidence="1">
        <name>pyruvate</name>
        <dbReference type="ChEBI" id="CHEBI:15361"/>
    </cofactor>
</comment>
<comment type="pathway">
    <text evidence="2">Lipid metabolism.</text>
</comment>
<comment type="pathway">
    <text evidence="14">Phospholipid metabolism; phosphatidylethanolamine biosynthesis.</text>
</comment>
<feature type="region of interest" description="Disordered" evidence="15">
    <location>
        <begin position="38"/>
        <end position="60"/>
    </location>
</feature>
<evidence type="ECO:0000256" key="14">
    <source>
        <dbReference type="ARBA" id="ARBA00024326"/>
    </source>
</evidence>
<evidence type="ECO:0000256" key="12">
    <source>
        <dbReference type="ARBA" id="ARBA00023264"/>
    </source>
</evidence>
<dbReference type="PANTHER" id="PTHR10067">
    <property type="entry name" value="PHOSPHATIDYLSERINE DECARBOXYLASE"/>
    <property type="match status" value="1"/>
</dbReference>
<keyword evidence="4" id="KW-0444">Lipid biosynthesis</keyword>
<keyword evidence="5" id="KW-0812">Transmembrane</keyword>
<evidence type="ECO:0000256" key="2">
    <source>
        <dbReference type="ARBA" id="ARBA00005189"/>
    </source>
</evidence>
<evidence type="ECO:0000256" key="10">
    <source>
        <dbReference type="ARBA" id="ARBA00023209"/>
    </source>
</evidence>
<evidence type="ECO:0000256" key="7">
    <source>
        <dbReference type="ARBA" id="ARBA00022989"/>
    </source>
</evidence>
<keyword evidence="13" id="KW-0670">Pyruvate</keyword>
<accession>A0A9N9I0R3</accession>
<dbReference type="Pfam" id="PF02666">
    <property type="entry name" value="PS_Dcarbxylase"/>
    <property type="match status" value="2"/>
</dbReference>
<dbReference type="GO" id="GO:0004609">
    <property type="term" value="F:phosphatidylserine decarboxylase activity"/>
    <property type="evidence" value="ECO:0007669"/>
    <property type="project" value="UniProtKB-EC"/>
</dbReference>
<dbReference type="AlphaFoldDB" id="A0A9N9I0R3"/>
<dbReference type="OrthoDB" id="4330at2759"/>
<evidence type="ECO:0000256" key="3">
    <source>
        <dbReference type="ARBA" id="ARBA00012243"/>
    </source>
</evidence>